<comment type="caution">
    <text evidence="1">The sequence shown here is derived from an EMBL/GenBank/DDBJ whole genome shotgun (WGS) entry which is preliminary data.</text>
</comment>
<protein>
    <submittedName>
        <fullName evidence="1">Uncharacterized protein</fullName>
    </submittedName>
</protein>
<sequence>MKSNKISILLSGLFLILTGLWAYPRIVQLFKAGGYLDKNARWNYEIKESDFECLKGQAVSQKSDSSNCYNQPADEQKRKPYSISVYSADLESISIYKPEKSFIINPTIDTTDLFKIWTLDPVIPPHK</sequence>
<dbReference type="AlphaFoldDB" id="A0AAN4VV83"/>
<name>A0AAN4VV83_9BACT</name>
<organism evidence="1 2">
    <name type="scientific">Persicobacter diffluens</name>
    <dbReference type="NCBI Taxonomy" id="981"/>
    <lineage>
        <taxon>Bacteria</taxon>
        <taxon>Pseudomonadati</taxon>
        <taxon>Bacteroidota</taxon>
        <taxon>Cytophagia</taxon>
        <taxon>Cytophagales</taxon>
        <taxon>Persicobacteraceae</taxon>
        <taxon>Persicobacter</taxon>
    </lineage>
</organism>
<reference evidence="1 2" key="1">
    <citation type="submission" date="2021-12" db="EMBL/GenBank/DDBJ databases">
        <title>Genome sequencing of bacteria with rrn-lacking chromosome and rrn-plasmid.</title>
        <authorList>
            <person name="Anda M."/>
            <person name="Iwasaki W."/>
        </authorList>
    </citation>
    <scope>NUCLEOTIDE SEQUENCE [LARGE SCALE GENOMIC DNA]</scope>
    <source>
        <strain evidence="1 2">NBRC 15940</strain>
    </source>
</reference>
<keyword evidence="2" id="KW-1185">Reference proteome</keyword>
<dbReference type="EMBL" id="BQKE01000001">
    <property type="protein sequence ID" value="GJM60749.1"/>
    <property type="molecule type" value="Genomic_DNA"/>
</dbReference>
<evidence type="ECO:0000313" key="2">
    <source>
        <dbReference type="Proteomes" id="UP001310022"/>
    </source>
</evidence>
<proteinExistence type="predicted"/>
<dbReference type="Proteomes" id="UP001310022">
    <property type="component" value="Unassembled WGS sequence"/>
</dbReference>
<gene>
    <name evidence="1" type="ORF">PEDI_13010</name>
</gene>
<accession>A0AAN4VV83</accession>
<evidence type="ECO:0000313" key="1">
    <source>
        <dbReference type="EMBL" id="GJM60749.1"/>
    </source>
</evidence>
<dbReference type="RefSeq" id="WP_338236443.1">
    <property type="nucleotide sequence ID" value="NZ_BQKE01000001.1"/>
</dbReference>